<feature type="transmembrane region" description="Helical" evidence="1">
    <location>
        <begin position="88"/>
        <end position="110"/>
    </location>
</feature>
<proteinExistence type="predicted"/>
<dbReference type="eggNOG" id="COG2510">
    <property type="taxonomic scope" value="Bacteria"/>
</dbReference>
<dbReference type="InterPro" id="IPR037185">
    <property type="entry name" value="EmrE-like"/>
</dbReference>
<feature type="transmembrane region" description="Helical" evidence="1">
    <location>
        <begin position="60"/>
        <end position="82"/>
    </location>
</feature>
<sequence>MLWFVLALATAFFSAGEAVLFKRFFGDRPPYEMIVWPMAWSLPLFAGYLLLSDAPEVQQGFWSVMAVMLPLNMAAFLIQTWAIRLSPISLTVPFLSFTPAFMLGTGYVILGEAIPAQGVAGIACIVAGSWLLNRAPAASGRTCGAGAALLEPFRAVYREKGSMLMLLAAFIWSLTAVLSKKLALLGTPMYTAAMFFAIHNTLMLLLIFGFTRVSPRCLRERPLAGAALGVCMFGQIVFHYLAITLVAAAYMIAVKRLNGIISVVFGRLVFGERVTLWRTAGACVMGAGAAMIALAG</sequence>
<dbReference type="STRING" id="207559.Dde_2424"/>
<evidence type="ECO:0000313" key="3">
    <source>
        <dbReference type="EMBL" id="ABB39221.1"/>
    </source>
</evidence>
<dbReference type="Proteomes" id="UP000002710">
    <property type="component" value="Chromosome"/>
</dbReference>
<keyword evidence="1" id="KW-1133">Transmembrane helix</keyword>
<feature type="transmembrane region" description="Helical" evidence="1">
    <location>
        <begin position="34"/>
        <end position="51"/>
    </location>
</feature>
<protein>
    <recommendedName>
        <fullName evidence="2">EamA domain-containing protein</fullName>
    </recommendedName>
</protein>
<dbReference type="HOGENOM" id="CLU_060016_1_0_7"/>
<evidence type="ECO:0000256" key="1">
    <source>
        <dbReference type="SAM" id="Phobius"/>
    </source>
</evidence>
<evidence type="ECO:0000313" key="4">
    <source>
        <dbReference type="Proteomes" id="UP000002710"/>
    </source>
</evidence>
<feature type="domain" description="EamA" evidence="2">
    <location>
        <begin position="2"/>
        <end position="133"/>
    </location>
</feature>
<reference evidence="3 4" key="1">
    <citation type="journal article" date="2011" name="J. Bacteriol.">
        <title>Complete genome sequence and updated annotation of Desulfovibrio alaskensis G20.</title>
        <authorList>
            <person name="Hauser L.J."/>
            <person name="Land M.L."/>
            <person name="Brown S.D."/>
            <person name="Larimer F."/>
            <person name="Keller K.L."/>
            <person name="Rapp-Giles B.J."/>
            <person name="Price M.N."/>
            <person name="Lin M."/>
            <person name="Bruce D.C."/>
            <person name="Detter J.C."/>
            <person name="Tapia R."/>
            <person name="Han C.S."/>
            <person name="Goodwin L.A."/>
            <person name="Cheng J.F."/>
            <person name="Pitluck S."/>
            <person name="Copeland A."/>
            <person name="Lucas S."/>
            <person name="Nolan M."/>
            <person name="Lapidus A.L."/>
            <person name="Palumbo A.V."/>
            <person name="Wall J.D."/>
        </authorList>
    </citation>
    <scope>NUCLEOTIDE SEQUENCE [LARGE SCALE GENOMIC DNA]</scope>
    <source>
        <strain evidence="4">ATCC BAA 1058 / DSM 17464 / G20</strain>
    </source>
</reference>
<feature type="transmembrane region" description="Helical" evidence="1">
    <location>
        <begin position="274"/>
        <end position="295"/>
    </location>
</feature>
<keyword evidence="4" id="KW-1185">Reference proteome</keyword>
<feature type="transmembrane region" description="Helical" evidence="1">
    <location>
        <begin position="223"/>
        <end position="254"/>
    </location>
</feature>
<dbReference type="SUPFAM" id="SSF103481">
    <property type="entry name" value="Multidrug resistance efflux transporter EmrE"/>
    <property type="match status" value="2"/>
</dbReference>
<accession>Q30YM5</accession>
<keyword evidence="1" id="KW-0472">Membrane</keyword>
<dbReference type="PANTHER" id="PTHR22911">
    <property type="entry name" value="ACYL-MALONYL CONDENSING ENZYME-RELATED"/>
    <property type="match status" value="1"/>
</dbReference>
<name>Q30YM5_OLEA2</name>
<gene>
    <name evidence="3" type="ordered locus">Dde_2424</name>
</gene>
<organism evidence="3 4">
    <name type="scientific">Oleidesulfovibrio alaskensis (strain ATCC BAA-1058 / DSM 17464 / G20)</name>
    <name type="common">Desulfovibrio alaskensis</name>
    <dbReference type="NCBI Taxonomy" id="207559"/>
    <lineage>
        <taxon>Bacteria</taxon>
        <taxon>Pseudomonadati</taxon>
        <taxon>Thermodesulfobacteriota</taxon>
        <taxon>Desulfovibrionia</taxon>
        <taxon>Desulfovibrionales</taxon>
        <taxon>Desulfovibrionaceae</taxon>
        <taxon>Oleidesulfovibrio</taxon>
    </lineage>
</organism>
<evidence type="ECO:0000259" key="2">
    <source>
        <dbReference type="Pfam" id="PF00892"/>
    </source>
</evidence>
<dbReference type="GO" id="GO:0016020">
    <property type="term" value="C:membrane"/>
    <property type="evidence" value="ECO:0007669"/>
    <property type="project" value="InterPro"/>
</dbReference>
<dbReference type="InterPro" id="IPR000620">
    <property type="entry name" value="EamA_dom"/>
</dbReference>
<feature type="domain" description="EamA" evidence="2">
    <location>
        <begin position="160"/>
        <end position="293"/>
    </location>
</feature>
<dbReference type="RefSeq" id="WP_011368289.1">
    <property type="nucleotide sequence ID" value="NC_007519.1"/>
</dbReference>
<keyword evidence="1" id="KW-0812">Transmembrane</keyword>
<dbReference type="PANTHER" id="PTHR22911:SF137">
    <property type="entry name" value="SOLUTE CARRIER FAMILY 35 MEMBER G2-RELATED"/>
    <property type="match status" value="1"/>
</dbReference>
<dbReference type="AlphaFoldDB" id="Q30YM5"/>
<dbReference type="Gene3D" id="1.10.3730.20">
    <property type="match status" value="1"/>
</dbReference>
<feature type="transmembrane region" description="Helical" evidence="1">
    <location>
        <begin position="163"/>
        <end position="183"/>
    </location>
</feature>
<dbReference type="Pfam" id="PF00892">
    <property type="entry name" value="EamA"/>
    <property type="match status" value="2"/>
</dbReference>
<feature type="transmembrane region" description="Helical" evidence="1">
    <location>
        <begin position="189"/>
        <end position="211"/>
    </location>
</feature>
<dbReference type="EMBL" id="CP000112">
    <property type="protein sequence ID" value="ABB39221.1"/>
    <property type="molecule type" value="Genomic_DNA"/>
</dbReference>
<dbReference type="KEGG" id="dde:Dde_2424"/>